<reference evidence="1 2" key="1">
    <citation type="journal article" date="2023" name="Hortic Res">
        <title>Pangenome of water caltrop reveals structural variations and asymmetric subgenome divergence after allopolyploidization.</title>
        <authorList>
            <person name="Zhang X."/>
            <person name="Chen Y."/>
            <person name="Wang L."/>
            <person name="Yuan Y."/>
            <person name="Fang M."/>
            <person name="Shi L."/>
            <person name="Lu R."/>
            <person name="Comes H.P."/>
            <person name="Ma Y."/>
            <person name="Chen Y."/>
            <person name="Huang G."/>
            <person name="Zhou Y."/>
            <person name="Zheng Z."/>
            <person name="Qiu Y."/>
        </authorList>
    </citation>
    <scope>NUCLEOTIDE SEQUENCE [LARGE SCALE GENOMIC DNA]</scope>
    <source>
        <tissue evidence="1">Roots</tissue>
    </source>
</reference>
<name>A0AAN7L457_9MYRT</name>
<comment type="caution">
    <text evidence="1">The sequence shown here is derived from an EMBL/GenBank/DDBJ whole genome shotgun (WGS) entry which is preliminary data.</text>
</comment>
<dbReference type="EMBL" id="JAXIOK010000002">
    <property type="protein sequence ID" value="KAK4777474.1"/>
    <property type="molecule type" value="Genomic_DNA"/>
</dbReference>
<accession>A0AAN7L457</accession>
<gene>
    <name evidence="1" type="ORF">SAY87_017661</name>
</gene>
<protein>
    <submittedName>
        <fullName evidence="1">Uncharacterized protein</fullName>
    </submittedName>
</protein>
<dbReference type="AlphaFoldDB" id="A0AAN7L457"/>
<proteinExistence type="predicted"/>
<sequence length="114" mass="13153">MGCPRNSRPGDLQTGIFWRREKQRWDGEIEEMGDLMRECEQGALVLFSKKDVKGRTRRKTRKRENLREVFDPISSSIVGRKKKKKNEKTPAGVFRIGFEVTCLCSSVFVFGHCG</sequence>
<dbReference type="Proteomes" id="UP001345219">
    <property type="component" value="Chromosome 14"/>
</dbReference>
<evidence type="ECO:0000313" key="2">
    <source>
        <dbReference type="Proteomes" id="UP001345219"/>
    </source>
</evidence>
<keyword evidence="2" id="KW-1185">Reference proteome</keyword>
<evidence type="ECO:0000313" key="1">
    <source>
        <dbReference type="EMBL" id="KAK4777474.1"/>
    </source>
</evidence>
<organism evidence="1 2">
    <name type="scientific">Trapa incisa</name>
    <dbReference type="NCBI Taxonomy" id="236973"/>
    <lineage>
        <taxon>Eukaryota</taxon>
        <taxon>Viridiplantae</taxon>
        <taxon>Streptophyta</taxon>
        <taxon>Embryophyta</taxon>
        <taxon>Tracheophyta</taxon>
        <taxon>Spermatophyta</taxon>
        <taxon>Magnoliopsida</taxon>
        <taxon>eudicotyledons</taxon>
        <taxon>Gunneridae</taxon>
        <taxon>Pentapetalae</taxon>
        <taxon>rosids</taxon>
        <taxon>malvids</taxon>
        <taxon>Myrtales</taxon>
        <taxon>Lythraceae</taxon>
        <taxon>Trapa</taxon>
    </lineage>
</organism>